<gene>
    <name evidence="4" type="ORF">HYH03_018554</name>
</gene>
<dbReference type="OrthoDB" id="534990at2759"/>
<keyword evidence="5" id="KW-1185">Reference proteome</keyword>
<feature type="region of interest" description="Disordered" evidence="1">
    <location>
        <begin position="202"/>
        <end position="256"/>
    </location>
</feature>
<accession>A0A835XLP2</accession>
<dbReference type="Pfam" id="PF12499">
    <property type="entry name" value="DUF3707"/>
    <property type="match status" value="1"/>
</dbReference>
<dbReference type="EMBL" id="JAEHOE010000217">
    <property type="protein sequence ID" value="KAG2482509.1"/>
    <property type="molecule type" value="Genomic_DNA"/>
</dbReference>
<feature type="signal peptide" evidence="2">
    <location>
        <begin position="1"/>
        <end position="25"/>
    </location>
</feature>
<evidence type="ECO:0000256" key="2">
    <source>
        <dbReference type="SAM" id="SignalP"/>
    </source>
</evidence>
<feature type="chain" id="PRO_5032340421" description="Pherophorin domain-containing protein" evidence="2">
    <location>
        <begin position="26"/>
        <end position="256"/>
    </location>
</feature>
<organism evidence="4 5">
    <name type="scientific">Edaphochlamys debaryana</name>
    <dbReference type="NCBI Taxonomy" id="47281"/>
    <lineage>
        <taxon>Eukaryota</taxon>
        <taxon>Viridiplantae</taxon>
        <taxon>Chlorophyta</taxon>
        <taxon>core chlorophytes</taxon>
        <taxon>Chlorophyceae</taxon>
        <taxon>CS clade</taxon>
        <taxon>Chlamydomonadales</taxon>
        <taxon>Chlamydomonadales incertae sedis</taxon>
        <taxon>Edaphochlamys</taxon>
    </lineage>
</organism>
<evidence type="ECO:0000256" key="1">
    <source>
        <dbReference type="SAM" id="MobiDB-lite"/>
    </source>
</evidence>
<keyword evidence="2" id="KW-0732">Signal</keyword>
<sequence>MMLRGERMAVAVVAVVLAFAASAQAGMLAGTKFPFEGCKQNLMNSPYYATLLSYNENTKAQTSKFCIQLHSKPADACIKNGFRCCNTHINKIKFFPALDCQGSLGSVDVLAAKKTVTSVYWEEHDGFEIVKVTPLMEWLTNPATIDGQVLCFNLRAPCWTMAMFAYDHEQLEYSLYDKKQDNYECCPTGIVDVMYTDVGDSKSAADALPVRSPPPPMNPPRMPPPPKKAGKAKSPKPSKPSKPVRTPKPVRSGKRG</sequence>
<evidence type="ECO:0000259" key="3">
    <source>
        <dbReference type="Pfam" id="PF12499"/>
    </source>
</evidence>
<evidence type="ECO:0000313" key="4">
    <source>
        <dbReference type="EMBL" id="KAG2482509.1"/>
    </source>
</evidence>
<protein>
    <recommendedName>
        <fullName evidence="3">Pherophorin domain-containing protein</fullName>
    </recommendedName>
</protein>
<comment type="caution">
    <text evidence="4">The sequence shown here is derived from an EMBL/GenBank/DDBJ whole genome shotgun (WGS) entry which is preliminary data.</text>
</comment>
<dbReference type="Proteomes" id="UP000612055">
    <property type="component" value="Unassembled WGS sequence"/>
</dbReference>
<proteinExistence type="predicted"/>
<feature type="compositionally biased region" description="Pro residues" evidence="1">
    <location>
        <begin position="211"/>
        <end position="227"/>
    </location>
</feature>
<feature type="compositionally biased region" description="Low complexity" evidence="1">
    <location>
        <begin position="241"/>
        <end position="250"/>
    </location>
</feature>
<dbReference type="InterPro" id="IPR024616">
    <property type="entry name" value="Pherophorin"/>
</dbReference>
<reference evidence="4" key="1">
    <citation type="journal article" date="2020" name="bioRxiv">
        <title>Comparative genomics of Chlamydomonas.</title>
        <authorList>
            <person name="Craig R.J."/>
            <person name="Hasan A.R."/>
            <person name="Ness R.W."/>
            <person name="Keightley P.D."/>
        </authorList>
    </citation>
    <scope>NUCLEOTIDE SEQUENCE</scope>
    <source>
        <strain evidence="4">CCAP 11/70</strain>
    </source>
</reference>
<dbReference type="AlphaFoldDB" id="A0A835XLP2"/>
<feature type="domain" description="Pherophorin" evidence="3">
    <location>
        <begin position="33"/>
        <end position="187"/>
    </location>
</feature>
<name>A0A835XLP2_9CHLO</name>
<evidence type="ECO:0000313" key="5">
    <source>
        <dbReference type="Proteomes" id="UP000612055"/>
    </source>
</evidence>